<organism evidence="1 2">
    <name type="scientific">Phycomyces blakesleeanus (strain ATCC 8743b / DSM 1359 / FGSC 10004 / NBRC 33097 / NRRL 1555)</name>
    <dbReference type="NCBI Taxonomy" id="763407"/>
    <lineage>
        <taxon>Eukaryota</taxon>
        <taxon>Fungi</taxon>
        <taxon>Fungi incertae sedis</taxon>
        <taxon>Mucoromycota</taxon>
        <taxon>Mucoromycotina</taxon>
        <taxon>Mucoromycetes</taxon>
        <taxon>Mucorales</taxon>
        <taxon>Phycomycetaceae</taxon>
        <taxon>Phycomyces</taxon>
    </lineage>
</organism>
<keyword evidence="2" id="KW-1185">Reference proteome</keyword>
<protein>
    <recommendedName>
        <fullName evidence="3">Homeodomain-like DNA binding domain-containing transcription factor</fullName>
    </recommendedName>
</protein>
<dbReference type="GeneID" id="29003522"/>
<evidence type="ECO:0000313" key="1">
    <source>
        <dbReference type="EMBL" id="OAD73472.1"/>
    </source>
</evidence>
<evidence type="ECO:0000313" key="2">
    <source>
        <dbReference type="Proteomes" id="UP000077315"/>
    </source>
</evidence>
<accession>A0A162U502</accession>
<reference evidence="2" key="1">
    <citation type="submission" date="2015-06" db="EMBL/GenBank/DDBJ databases">
        <title>Expansion of signal transduction pathways in fungi by whole-genome duplication.</title>
        <authorList>
            <consortium name="DOE Joint Genome Institute"/>
            <person name="Corrochano L.M."/>
            <person name="Kuo A."/>
            <person name="Marcet-Houben M."/>
            <person name="Polaino S."/>
            <person name="Salamov A."/>
            <person name="Villalobos J.M."/>
            <person name="Alvarez M.I."/>
            <person name="Avalos J."/>
            <person name="Benito E.P."/>
            <person name="Benoit I."/>
            <person name="Burger G."/>
            <person name="Camino L.P."/>
            <person name="Canovas D."/>
            <person name="Cerda-Olmedo E."/>
            <person name="Cheng J.-F."/>
            <person name="Dominguez A."/>
            <person name="Elias M."/>
            <person name="Eslava A.P."/>
            <person name="Glaser F."/>
            <person name="Grimwood J."/>
            <person name="Gutierrez G."/>
            <person name="Heitman J."/>
            <person name="Henrissat B."/>
            <person name="Iturriaga E.A."/>
            <person name="Lang B.F."/>
            <person name="Lavin J.L."/>
            <person name="Lee S."/>
            <person name="Li W."/>
            <person name="Lindquist E."/>
            <person name="Lopez-Garcia S."/>
            <person name="Luque E.M."/>
            <person name="Marcos A.T."/>
            <person name="Martin J."/>
            <person name="McCluskey K."/>
            <person name="Medina H.R."/>
            <person name="Miralles-Duran A."/>
            <person name="Miyazaki A."/>
            <person name="Munoz-Torres E."/>
            <person name="Oguiza J.A."/>
            <person name="Ohm R."/>
            <person name="Olmedo M."/>
            <person name="Orejas M."/>
            <person name="Ortiz-Castellanos L."/>
            <person name="Pisabarro A.G."/>
            <person name="Rodriguez-Romero J."/>
            <person name="Ruiz-Herrera J."/>
            <person name="Ruiz-Vazquez R."/>
            <person name="Sanz C."/>
            <person name="Schackwitz W."/>
            <person name="Schmutz J."/>
            <person name="Shahriari M."/>
            <person name="Shelest E."/>
            <person name="Silva-Franco F."/>
            <person name="Soanes D."/>
            <person name="Syed K."/>
            <person name="Tagua V.G."/>
            <person name="Talbot N.J."/>
            <person name="Thon M."/>
            <person name="De vries R.P."/>
            <person name="Wiebenga A."/>
            <person name="Yadav J.S."/>
            <person name="Braun E.L."/>
            <person name="Baker S."/>
            <person name="Garre V."/>
            <person name="Horwitz B."/>
            <person name="Torres-Martinez S."/>
            <person name="Idnurm A."/>
            <person name="Herrera-Estrella A."/>
            <person name="Gabaldon T."/>
            <person name="Grigoriev I.V."/>
        </authorList>
    </citation>
    <scope>NUCLEOTIDE SEQUENCE [LARGE SCALE GENOMIC DNA]</scope>
    <source>
        <strain evidence="2">NRRL 1555(-)</strain>
    </source>
</reference>
<sequence>MLGFPTRYVEKSPWEIKCFDQWPYQSPDLNPMESVYHALKLIRKTKSSSYSVEFFKRFSIKNLTRSSIQDYWKSRYLTVISLLSVAAEPLKNRILTRLVGLSVPEVRNAVVDLKVGTTRLIKAEADPRLQLQLVTFARNSSHRQEFSSLITISVVRKLLF</sequence>
<evidence type="ECO:0008006" key="3">
    <source>
        <dbReference type="Google" id="ProtNLM"/>
    </source>
</evidence>
<gene>
    <name evidence="1" type="ORF">PHYBLDRAFT_72204</name>
</gene>
<dbReference type="VEuPathDB" id="FungiDB:PHYBLDRAFT_72204"/>
<dbReference type="AlphaFoldDB" id="A0A162U502"/>
<dbReference type="Proteomes" id="UP000077315">
    <property type="component" value="Unassembled WGS sequence"/>
</dbReference>
<dbReference type="EMBL" id="KV440981">
    <property type="protein sequence ID" value="OAD73472.1"/>
    <property type="molecule type" value="Genomic_DNA"/>
</dbReference>
<proteinExistence type="predicted"/>
<dbReference type="InParanoid" id="A0A162U502"/>
<name>A0A162U502_PHYB8</name>
<dbReference type="RefSeq" id="XP_018291512.1">
    <property type="nucleotide sequence ID" value="XM_018442616.1"/>
</dbReference>